<dbReference type="GO" id="GO:0003678">
    <property type="term" value="F:DNA helicase activity"/>
    <property type="evidence" value="ECO:0007669"/>
    <property type="project" value="InterPro"/>
</dbReference>
<dbReference type="InterPro" id="IPR003593">
    <property type="entry name" value="AAA+_ATPase"/>
</dbReference>
<evidence type="ECO:0000259" key="9">
    <source>
        <dbReference type="SMART" id="SM00382"/>
    </source>
</evidence>
<dbReference type="Pfam" id="PF05970">
    <property type="entry name" value="PIF1"/>
    <property type="match status" value="1"/>
</dbReference>
<keyword evidence="11" id="KW-1185">Reference proteome</keyword>
<dbReference type="SUPFAM" id="SSF52540">
    <property type="entry name" value="P-loop containing nucleoside triphosphate hydrolases"/>
    <property type="match status" value="2"/>
</dbReference>
<dbReference type="InterPro" id="IPR051055">
    <property type="entry name" value="PIF1_helicase"/>
</dbReference>
<keyword evidence="3" id="KW-0378">Hydrolase</keyword>
<gene>
    <name evidence="10" type="ORF">GCM10007940_00620</name>
</gene>
<keyword evidence="1" id="KW-0547">Nucleotide-binding</keyword>
<proteinExistence type="predicted"/>
<dbReference type="SMART" id="SM00382">
    <property type="entry name" value="AAA"/>
    <property type="match status" value="1"/>
</dbReference>
<dbReference type="PANTHER" id="PTHR47642">
    <property type="entry name" value="ATP-DEPENDENT DNA HELICASE"/>
    <property type="match status" value="1"/>
</dbReference>
<dbReference type="CDD" id="cd18809">
    <property type="entry name" value="SF1_C_RecD"/>
    <property type="match status" value="1"/>
</dbReference>
<evidence type="ECO:0000256" key="8">
    <source>
        <dbReference type="ARBA" id="ARBA00023235"/>
    </source>
</evidence>
<dbReference type="InterPro" id="IPR010285">
    <property type="entry name" value="DNA_helicase_pif1-like_DEAD"/>
</dbReference>
<dbReference type="FunFam" id="3.40.50.300:FF:001498">
    <property type="entry name" value="ATP-dependent DNA helicase"/>
    <property type="match status" value="1"/>
</dbReference>
<feature type="domain" description="AAA+ ATPase" evidence="9">
    <location>
        <begin position="23"/>
        <end position="291"/>
    </location>
</feature>
<dbReference type="AlphaFoldDB" id="A0AA37WD34"/>
<evidence type="ECO:0000256" key="5">
    <source>
        <dbReference type="ARBA" id="ARBA00022840"/>
    </source>
</evidence>
<evidence type="ECO:0000256" key="1">
    <source>
        <dbReference type="ARBA" id="ARBA00022741"/>
    </source>
</evidence>
<dbReference type="GO" id="GO:0000723">
    <property type="term" value="P:telomere maintenance"/>
    <property type="evidence" value="ECO:0007669"/>
    <property type="project" value="InterPro"/>
</dbReference>
<keyword evidence="2" id="KW-0227">DNA damage</keyword>
<dbReference type="Gene3D" id="3.40.50.300">
    <property type="entry name" value="P-loop containing nucleotide triphosphate hydrolases"/>
    <property type="match status" value="2"/>
</dbReference>
<accession>A0AA37WD34</accession>
<dbReference type="Proteomes" id="UP001156666">
    <property type="component" value="Unassembled WGS sequence"/>
</dbReference>
<keyword evidence="5" id="KW-0067">ATP-binding</keyword>
<dbReference type="Pfam" id="PF13538">
    <property type="entry name" value="UvrD_C_2"/>
    <property type="match status" value="1"/>
</dbReference>
<dbReference type="GO" id="GO:0006281">
    <property type="term" value="P:DNA repair"/>
    <property type="evidence" value="ECO:0007669"/>
    <property type="project" value="InterPro"/>
</dbReference>
<evidence type="ECO:0000313" key="10">
    <source>
        <dbReference type="EMBL" id="GLR15447.1"/>
    </source>
</evidence>
<organism evidence="10 11">
    <name type="scientific">Portibacter lacus</name>
    <dbReference type="NCBI Taxonomy" id="1099794"/>
    <lineage>
        <taxon>Bacteria</taxon>
        <taxon>Pseudomonadati</taxon>
        <taxon>Bacteroidota</taxon>
        <taxon>Saprospiria</taxon>
        <taxon>Saprospirales</taxon>
        <taxon>Haliscomenobacteraceae</taxon>
        <taxon>Portibacter</taxon>
    </lineage>
</organism>
<dbReference type="InterPro" id="IPR027785">
    <property type="entry name" value="UvrD-like_helicase_C"/>
</dbReference>
<evidence type="ECO:0000256" key="2">
    <source>
        <dbReference type="ARBA" id="ARBA00022763"/>
    </source>
</evidence>
<keyword evidence="6" id="KW-0238">DNA-binding</keyword>
<dbReference type="EMBL" id="BSOH01000001">
    <property type="protein sequence ID" value="GLR15447.1"/>
    <property type="molecule type" value="Genomic_DNA"/>
</dbReference>
<keyword evidence="4" id="KW-0347">Helicase</keyword>
<evidence type="ECO:0000256" key="6">
    <source>
        <dbReference type="ARBA" id="ARBA00023125"/>
    </source>
</evidence>
<keyword evidence="7" id="KW-0234">DNA repair</keyword>
<protein>
    <recommendedName>
        <fullName evidence="9">AAA+ ATPase domain-containing protein</fullName>
    </recommendedName>
</protein>
<dbReference type="RefSeq" id="WP_235292340.1">
    <property type="nucleotide sequence ID" value="NZ_BSOH01000001.1"/>
</dbReference>
<evidence type="ECO:0000313" key="11">
    <source>
        <dbReference type="Proteomes" id="UP001156666"/>
    </source>
</evidence>
<evidence type="ECO:0000256" key="7">
    <source>
        <dbReference type="ARBA" id="ARBA00023204"/>
    </source>
</evidence>
<keyword evidence="8" id="KW-0413">Isomerase</keyword>
<dbReference type="PANTHER" id="PTHR47642:SF5">
    <property type="entry name" value="ATP-DEPENDENT DNA HELICASE"/>
    <property type="match status" value="1"/>
</dbReference>
<name>A0AA37WD34_9BACT</name>
<evidence type="ECO:0000256" key="4">
    <source>
        <dbReference type="ARBA" id="ARBA00022806"/>
    </source>
</evidence>
<comment type="caution">
    <text evidence="10">The sequence shown here is derived from an EMBL/GenBank/DDBJ whole genome shotgun (WGS) entry which is preliminary data.</text>
</comment>
<reference evidence="10" key="1">
    <citation type="journal article" date="2014" name="Int. J. Syst. Evol. Microbiol.">
        <title>Complete genome sequence of Corynebacterium casei LMG S-19264T (=DSM 44701T), isolated from a smear-ripened cheese.</title>
        <authorList>
            <consortium name="US DOE Joint Genome Institute (JGI-PGF)"/>
            <person name="Walter F."/>
            <person name="Albersmeier A."/>
            <person name="Kalinowski J."/>
            <person name="Ruckert C."/>
        </authorList>
    </citation>
    <scope>NUCLEOTIDE SEQUENCE</scope>
    <source>
        <strain evidence="10">NBRC 108769</strain>
    </source>
</reference>
<reference evidence="10" key="2">
    <citation type="submission" date="2023-01" db="EMBL/GenBank/DDBJ databases">
        <title>Draft genome sequence of Portibacter lacus strain NBRC 108769.</title>
        <authorList>
            <person name="Sun Q."/>
            <person name="Mori K."/>
        </authorList>
    </citation>
    <scope>NUCLEOTIDE SEQUENCE</scope>
    <source>
        <strain evidence="10">NBRC 108769</strain>
    </source>
</reference>
<evidence type="ECO:0000256" key="3">
    <source>
        <dbReference type="ARBA" id="ARBA00022801"/>
    </source>
</evidence>
<sequence length="429" mass="49618">MIGGSPLTLSDEHRYALDRMEHSSEHLFITGRAGTGKSTLLQLFAKTTKKKLVVLAPTGIAALNVNGQTIHSFFGFPPKLLMKHDIGRRKNYRMFLNIDIIIIDEISMVRVDMMDNIDWFLRVNRGKNIPFGGVQMIFFGDLFQLPPVIGNKVEGQYLMENYESPYFFSAHVWQEETDFEMIELSNVYRQDERHFINILDNIRTNDIDEYTLMDLNERYVEEIEESEFVITLSSRNSIVNEINRRHISQLNNEEFTYLAKVTGNFPPTAFPAELALKLKIGSQVMFVKNDPEKQFVNGTIGKVVDLAHEEIHVEILNRDGSSATIKVPKLLWEIQKYKNKEEKISTEIIGTFEQFPLRLAWAITIHKSQGKTFDNVIIDVGTGSFEYGQTYVALSRCRSLEGIQLKRQIRPRDIFVDEKIVDFYQQKMR</sequence>
<dbReference type="InterPro" id="IPR049163">
    <property type="entry name" value="Pif1-like_2B_dom"/>
</dbReference>
<dbReference type="InterPro" id="IPR027417">
    <property type="entry name" value="P-loop_NTPase"/>
</dbReference>
<dbReference type="Pfam" id="PF21530">
    <property type="entry name" value="Pif1_2B_dom"/>
    <property type="match status" value="1"/>
</dbReference>